<dbReference type="PATRIC" id="fig|796937.3.peg.1792"/>
<dbReference type="BioCyc" id="EBAC796937-HMP:GMGH-560-MONOMER"/>
<dbReference type="PANTHER" id="PTHR46658">
    <property type="entry name" value="CYS OR MET METABOLISM PYRIDOXAL-PHOSPHATE-DEPENDENT ENZYME"/>
    <property type="match status" value="1"/>
</dbReference>
<dbReference type="InterPro" id="IPR015424">
    <property type="entry name" value="PyrdxlP-dep_Trfase"/>
</dbReference>
<evidence type="ECO:0000313" key="1">
    <source>
        <dbReference type="EMBL" id="EHL11021.1"/>
    </source>
</evidence>
<evidence type="ECO:0000313" key="2">
    <source>
        <dbReference type="Proteomes" id="UP000006437"/>
    </source>
</evidence>
<dbReference type="HOGENOM" id="CLU_037803_3_0_9"/>
<dbReference type="Gene3D" id="3.40.640.10">
    <property type="entry name" value="Type I PLP-dependent aspartate aminotransferase-like (Major domain)"/>
    <property type="match status" value="1"/>
</dbReference>
<dbReference type="EMBL" id="AFZE01000056">
    <property type="protein sequence ID" value="EHL11021.1"/>
    <property type="molecule type" value="Genomic_DNA"/>
</dbReference>
<dbReference type="PANTHER" id="PTHR46658:SF1">
    <property type="entry name" value="CYS OR MET METABOLISM PYRIDOXAL-PHOSPHATE-DEPENDENT ENZYME"/>
    <property type="match status" value="1"/>
</dbReference>
<comment type="caution">
    <text evidence="1">The sequence shown here is derived from an EMBL/GenBank/DDBJ whole genome shotgun (WGS) entry which is preliminary data.</text>
</comment>
<protein>
    <submittedName>
        <fullName evidence="1">Aluminum resistance protein</fullName>
    </submittedName>
</protein>
<dbReference type="SUPFAM" id="SSF53383">
    <property type="entry name" value="PLP-dependent transferases"/>
    <property type="match status" value="1"/>
</dbReference>
<dbReference type="InterPro" id="IPR009651">
    <property type="entry name" value="Met_g_lyase_put"/>
</dbReference>
<dbReference type="AlphaFoldDB" id="G9X2F1"/>
<dbReference type="Proteomes" id="UP000006437">
    <property type="component" value="Unassembled WGS sequence"/>
</dbReference>
<dbReference type="InterPro" id="IPR015421">
    <property type="entry name" value="PyrdxlP-dep_Trfase_major"/>
</dbReference>
<name>G9X2F1_9FIRM</name>
<sequence>MYEKNILQMYDFFKISEEDFKYSNKIEEQLKQEFEELDKIKQFNQLKVLKAMQMAKLSDTHFNSSTGYGYNDVGREKVEEIYSNVFNTQDALVRPSIANGTHALSICLNALLMPKDTMLSISGKPYDTLDGVIGIKEQEMSLKEYNIHYKQIDLINDGDFDVEKIKTELAKDKSIKLVYIQRSKGYSTRKSIMIQDIKEIVEVVKGIRSDVNIMVDNCYGEFLDYLEPTDVGVDIMAGSLIKNPGGGLAITGGYIVGKEKLVDRCAKKLTSNSIGKECGLTFNTNRITLQGLFMAPNVVNGALKGAVFTAKLFEKDNYKVFPKSNDKRSDIIQAITFDTKQEVIEFCKAIQKSAPVDFYVTPEPWDMPGYDCEVIMAAGAFVQGSSIELSADSPIRHPYTVYFQGGLTYEHSKIGAIMAYNAVKDIK</sequence>
<organism evidence="1 2">
    <name type="scientific">Peptoanaerobacter stomatis</name>
    <dbReference type="NCBI Taxonomy" id="796937"/>
    <lineage>
        <taxon>Bacteria</taxon>
        <taxon>Bacillati</taxon>
        <taxon>Bacillota</taxon>
        <taxon>Clostridia</taxon>
        <taxon>Peptostreptococcales</taxon>
        <taxon>Filifactoraceae</taxon>
        <taxon>Peptoanaerobacter</taxon>
    </lineage>
</organism>
<dbReference type="Gene3D" id="3.90.1150.60">
    <property type="entry name" value="Methioning gamme-lyase, C-terminal domain"/>
    <property type="match status" value="1"/>
</dbReference>
<dbReference type="RefSeq" id="WP_009524794.1">
    <property type="nucleotide sequence ID" value="NZ_JH414548.1"/>
</dbReference>
<accession>G9X2F1</accession>
<reference evidence="1 2" key="1">
    <citation type="submission" date="2011-08" db="EMBL/GenBank/DDBJ databases">
        <title>The Genome Sequence of Eubacteriaceae bacterium ACC19a.</title>
        <authorList>
            <consortium name="The Broad Institute Genome Sequencing Platform"/>
            <person name="Earl A."/>
            <person name="Ward D."/>
            <person name="Feldgarden M."/>
            <person name="Gevers D."/>
            <person name="Sizova M."/>
            <person name="Hazen A."/>
            <person name="Epstein S."/>
            <person name="Young S.K."/>
            <person name="Zeng Q."/>
            <person name="Gargeya S."/>
            <person name="Fitzgerald M."/>
            <person name="Haas B."/>
            <person name="Abouelleil A."/>
            <person name="Alvarado L."/>
            <person name="Arachchi H.M."/>
            <person name="Berlin A."/>
            <person name="Brown A."/>
            <person name="Chapman S.B."/>
            <person name="Chen Z."/>
            <person name="Dunbar C."/>
            <person name="Freedman E."/>
            <person name="Gearin G."/>
            <person name="Gellesch M."/>
            <person name="Goldberg J."/>
            <person name="Griggs A."/>
            <person name="Gujja S."/>
            <person name="Heiman D."/>
            <person name="Howarth C."/>
            <person name="Larson L."/>
            <person name="Lui A."/>
            <person name="MacDonald P.J.P."/>
            <person name="Montmayeur A."/>
            <person name="Murphy C."/>
            <person name="Neiman D."/>
            <person name="Pearson M."/>
            <person name="Priest M."/>
            <person name="Roberts A."/>
            <person name="Saif S."/>
            <person name="Shea T."/>
            <person name="Shenoy N."/>
            <person name="Sisk P."/>
            <person name="Stolte C."/>
            <person name="Sykes S."/>
            <person name="Wortman J."/>
            <person name="Nusbaum C."/>
            <person name="Birren B."/>
        </authorList>
    </citation>
    <scope>NUCLEOTIDE SEQUENCE [LARGE SCALE GENOMIC DNA]</scope>
    <source>
        <strain evidence="1 2">ACC19a</strain>
    </source>
</reference>
<proteinExistence type="predicted"/>
<gene>
    <name evidence="1" type="ORF">HMPREF9629_00558</name>
</gene>
<dbReference type="Pfam" id="PF06838">
    <property type="entry name" value="Met_gamma_lyase"/>
    <property type="match status" value="1"/>
</dbReference>